<keyword evidence="1" id="KW-1133">Transmembrane helix</keyword>
<dbReference type="Pfam" id="PF00781">
    <property type="entry name" value="DAGK_cat"/>
    <property type="match status" value="1"/>
</dbReference>
<sequence>MKILSIGKTLHYNGLDITSIDTSTLSEHHDIEQYDYVIINGGDGTIRRVLKQLHGLGTLPTFILNPTGSFNVVAKIHRAPKIGDVLEMLAGGESPKTQKHHLFKMNDELFLFSAGNMGDLQHIFLSETLRFGWLKHGILKYVLAVIFLFPVHLIMTPFMLMSKTRFFIFTPLRFIRKFGSFYGEVQEIDIDLDNDYNMIELDGDIVNVKGRHLKIQKAGNVRVVTRA</sequence>
<evidence type="ECO:0000313" key="4">
    <source>
        <dbReference type="Proteomes" id="UP000075359"/>
    </source>
</evidence>
<evidence type="ECO:0000256" key="1">
    <source>
        <dbReference type="SAM" id="Phobius"/>
    </source>
</evidence>
<dbReference type="STRING" id="1630136.AS592_11855"/>
<keyword evidence="4" id="KW-1185">Reference proteome</keyword>
<proteinExistence type="predicted"/>
<dbReference type="SUPFAM" id="SSF111331">
    <property type="entry name" value="NAD kinase/diacylglycerol kinase-like"/>
    <property type="match status" value="1"/>
</dbReference>
<feature type="transmembrane region" description="Helical" evidence="1">
    <location>
        <begin position="138"/>
        <end position="160"/>
    </location>
</feature>
<accession>A0A151CI62</accession>
<organism evidence="3 4">
    <name type="scientific">Sulfurovum riftiae</name>
    <dbReference type="NCBI Taxonomy" id="1630136"/>
    <lineage>
        <taxon>Bacteria</taxon>
        <taxon>Pseudomonadati</taxon>
        <taxon>Campylobacterota</taxon>
        <taxon>Epsilonproteobacteria</taxon>
        <taxon>Campylobacterales</taxon>
        <taxon>Sulfurovaceae</taxon>
        <taxon>Sulfurovum</taxon>
    </lineage>
</organism>
<name>A0A151CI62_9BACT</name>
<dbReference type="GO" id="GO:0016301">
    <property type="term" value="F:kinase activity"/>
    <property type="evidence" value="ECO:0007669"/>
    <property type="project" value="InterPro"/>
</dbReference>
<dbReference type="InterPro" id="IPR001206">
    <property type="entry name" value="Diacylglycerol_kinase_cat_dom"/>
</dbReference>
<dbReference type="RefSeq" id="WP_067329089.1">
    <property type="nucleotide sequence ID" value="NZ_LNKT01000003.1"/>
</dbReference>
<dbReference type="InterPro" id="IPR017438">
    <property type="entry name" value="ATP-NAD_kinase_N"/>
</dbReference>
<dbReference type="InterPro" id="IPR016064">
    <property type="entry name" value="NAD/diacylglycerol_kinase_sf"/>
</dbReference>
<keyword evidence="1" id="KW-0472">Membrane</keyword>
<dbReference type="Gene3D" id="2.60.200.40">
    <property type="match status" value="1"/>
</dbReference>
<dbReference type="Gene3D" id="3.40.50.10330">
    <property type="entry name" value="Probable inorganic polyphosphate/atp-NAD kinase, domain 1"/>
    <property type="match status" value="1"/>
</dbReference>
<protein>
    <recommendedName>
        <fullName evidence="2">DAGKc domain-containing protein</fullName>
    </recommendedName>
</protein>
<evidence type="ECO:0000259" key="2">
    <source>
        <dbReference type="Pfam" id="PF00781"/>
    </source>
</evidence>
<reference evidence="3 4" key="1">
    <citation type="submission" date="2015-11" db="EMBL/GenBank/DDBJ databases">
        <title>Draft genome of Sulfurovum riftiae 1812E, a member of the Epsilonproteobacteria isolated from the tube of the deep-sea hydrothermal vent tubewom Riftia pachyptila.</title>
        <authorList>
            <person name="Vetriani C."/>
            <person name="Giovannelli D."/>
        </authorList>
    </citation>
    <scope>NUCLEOTIDE SEQUENCE [LARGE SCALE GENOMIC DNA]</scope>
    <source>
        <strain evidence="3 4">1812E</strain>
    </source>
</reference>
<keyword evidence="1" id="KW-0812">Transmembrane</keyword>
<feature type="domain" description="DAGKc" evidence="2">
    <location>
        <begin position="23"/>
        <end position="90"/>
    </location>
</feature>
<evidence type="ECO:0000313" key="3">
    <source>
        <dbReference type="EMBL" id="KYJ87187.1"/>
    </source>
</evidence>
<dbReference type="Proteomes" id="UP000075359">
    <property type="component" value="Unassembled WGS sequence"/>
</dbReference>
<dbReference type="EMBL" id="LNKT01000003">
    <property type="protein sequence ID" value="KYJ87187.1"/>
    <property type="molecule type" value="Genomic_DNA"/>
</dbReference>
<comment type="caution">
    <text evidence="3">The sequence shown here is derived from an EMBL/GenBank/DDBJ whole genome shotgun (WGS) entry which is preliminary data.</text>
</comment>
<dbReference type="AlphaFoldDB" id="A0A151CI62"/>
<gene>
    <name evidence="3" type="ORF">AS592_11855</name>
</gene>